<dbReference type="Pfam" id="PF02213">
    <property type="entry name" value="GYF"/>
    <property type="match status" value="1"/>
</dbReference>
<organism evidence="3 4">
    <name type="scientific">Elaeis guineensis var. tenera</name>
    <name type="common">Oil palm</name>
    <dbReference type="NCBI Taxonomy" id="51953"/>
    <lineage>
        <taxon>Eukaryota</taxon>
        <taxon>Viridiplantae</taxon>
        <taxon>Streptophyta</taxon>
        <taxon>Embryophyta</taxon>
        <taxon>Tracheophyta</taxon>
        <taxon>Spermatophyta</taxon>
        <taxon>Magnoliopsida</taxon>
        <taxon>Liliopsida</taxon>
        <taxon>Arecaceae</taxon>
        <taxon>Arecoideae</taxon>
        <taxon>Cocoseae</taxon>
        <taxon>Elaeidinae</taxon>
        <taxon>Elaeis</taxon>
    </lineage>
</organism>
<feature type="compositionally biased region" description="Polar residues" evidence="1">
    <location>
        <begin position="390"/>
        <end position="401"/>
    </location>
</feature>
<feature type="compositionally biased region" description="Polar residues" evidence="1">
    <location>
        <begin position="1541"/>
        <end position="1550"/>
    </location>
</feature>
<dbReference type="InterPro" id="IPR003169">
    <property type="entry name" value="GYF"/>
</dbReference>
<feature type="compositionally biased region" description="Basic and acidic residues" evidence="1">
    <location>
        <begin position="1175"/>
        <end position="1186"/>
    </location>
</feature>
<dbReference type="KEGG" id="egu:105060113"/>
<feature type="compositionally biased region" description="Polar residues" evidence="1">
    <location>
        <begin position="1617"/>
        <end position="1627"/>
    </location>
</feature>
<feature type="compositionally biased region" description="Basic residues" evidence="1">
    <location>
        <begin position="1793"/>
        <end position="1803"/>
    </location>
</feature>
<dbReference type="PROSITE" id="PS50829">
    <property type="entry name" value="GYF"/>
    <property type="match status" value="1"/>
</dbReference>
<dbReference type="Gene3D" id="3.30.1490.40">
    <property type="match status" value="1"/>
</dbReference>
<evidence type="ECO:0000313" key="4">
    <source>
        <dbReference type="RefSeq" id="XP_010942030.1"/>
    </source>
</evidence>
<sequence>MADQNNAEFRRSLAVEPPPHQSPKDMQGSDNPMPLSPQWLLPKPGDNKLGVVSREFSPHHGNHPDAAKAPGNGEDLHNAGKKRDVFRPSLHDAETGRRDRWRDEERETNSAIRRDRWREGDKELGDARRIDRWSDNSSRHSVEARRPPPERWNDSGNREGNYDQRRESKWNTRWGPDDKESESWHEKWSDSSKDVEGSRDKGLPLLASHGKDINNHVKDTEREEHYSRSWRSNYSISRGRGEPSHHQSLTANKPSSMFGYGRGRVENGIPVSPSGRGRFNSSMSTLSSGPSRPYHLVTISDKSDGASGDSFSLRYSRMKLLDIYRMTEVKNFKMSLDGFIEVQSLTQEEPLEPLALSAPTPEESVILKGIDKGDIISSGLPQVSKDGSAGRNSVDTVPSKQTKLDSAINIPKADEVGANREVTRMESSSLHHVVPHISQSFGDHTHRSSHDWKDFSTEVGSITSDLSSSHLHKDMESEHKNSTSVTSSFYRDETHWENIEVLGYNSERKSDSKITRQLSGVLDQESKVNVLLGQEDPFSSRDMLPARKLQPHTSPEDLSLYYKDPQGQIQGPFSGSDLIGWFEAGYFGIDLQVRLASAPPDAPFSLLGDVMPHLRAKARPPPGFAVAKQSHVTEAFPREKFVSPSNIHAGLNELEFLKNEQRNRHDSATEAQSQFLESLMSGSMNSSPLENFAFPGGMHDHGRNTSGNLSAVGGEIGSDVNYLLAQRSLLDRQRSLSNTLPYWPGSDVSSVVPKLDMTSDPSKPPSKLLPAMGDNSHQILQSPQNVDLLSILHAAADKSPSPAVNSGVPSWSNFPDARSLGHIIHGGMEISQDTIDMHQDQHLPSRIGFGLQQQMLQPLNQPPLSHLCSRPGDHSSGLIPPDKLLSSELSQDPQLLNLLQQQYLLSQLQLPSQAPVPTQLALLDNLLLLKQQQKQEQQQQLLLQQQQHLLSQVLSGHHSHQHFGDASYGRAHDPIPAGNAPSDPLGHQRSLEVLQSNKQMPVHNLRDGQPSYLSSISVQGTQDASCLVSSGSSPLHLPHQIFDHTANSKAWDASLSRENENIPNSDSAATPVTDSLPLAEATEKSEKVVFVLQKNDHGLDENRTVHEPPLVSQTTDAMISASSGVVRSLESSENGPKSSDFVVCISDQVNVVNISSENVPECHIESPLTKEAKNVEIQEVKRSSEKKSKKQKNSKAQSFSEVGKGSSKTIACQRSNLDSGTEGSNAGGTESKGQADAAESLCVTSLGTGRENSVVSTNEPLDSQRSQRSSSKNTLANELVEAEQGEGTLTFNTQTTSSHRAWKPASGLKAKSLLEIQQEEQLRAQREIIASEGAAKVIPASSPLQTPWTGIVSNLERKSSKDTVPAGTNHSDLGNSENTLNSKSRKSQLHDLLAEEVLANSNEIDKDHVSNIKGSFLPPSPVVQFDASTVDDDDFVEAKDTKKSRKKASKAKGAGIKAPSSVGSADLSGPLIPADKGKSTRQVQQERETLPTPPTGPSLGDFVLWKGDQANTTPAPAWHTDSGRIQKSTSLREIQREQEKMSVSVQQQIPIPTPAKVQSNRSSRGSGSSWPVPGSSPSKAASPIQTTSHVSAQSKSGTEDDLFWGPLELAKQETKQSDFPSLNSNSRGVKGTSVKGAPGAASSRQKTSSGRSVEYSLSSSPAAGLSLAKGRRDSASKHSEAMDFRDWCEGEWVRLTGTDDTSFLEFCIKQSMSEAEMLLRENVGSLDRNHEFIDKFLKYKEFLSSDVIEMAFQARRTHSNTSGDSLGHGKLESSDIRDDAETEAGNEGAAKGGGKKKGKKGKKLNSSVLGFNVVSTRIMMGEIQSIED</sequence>
<feature type="domain" description="GYF" evidence="2">
    <location>
        <begin position="557"/>
        <end position="608"/>
    </location>
</feature>
<name>A0A6I9SF93_ELAGV</name>
<dbReference type="RefSeq" id="XP_010942030.1">
    <property type="nucleotide sequence ID" value="XM_010943728.3"/>
</dbReference>
<dbReference type="GeneID" id="105060113"/>
<feature type="compositionally biased region" description="Polar residues" evidence="1">
    <location>
        <begin position="1642"/>
        <end position="1651"/>
    </location>
</feature>
<feature type="compositionally biased region" description="Basic and acidic residues" evidence="1">
    <location>
        <begin position="56"/>
        <end position="66"/>
    </location>
</feature>
<accession>A0A6I9SF93</accession>
<evidence type="ECO:0000313" key="3">
    <source>
        <dbReference type="Proteomes" id="UP000504607"/>
    </source>
</evidence>
<feature type="compositionally biased region" description="Polar residues" evidence="1">
    <location>
        <begin position="1366"/>
        <end position="1382"/>
    </location>
</feature>
<dbReference type="PANTHER" id="PTHR47471:SF1">
    <property type="entry name" value="PROTEIN ESSENTIAL FOR POTEXVIRUS ACCUMULATION 1"/>
    <property type="match status" value="1"/>
</dbReference>
<dbReference type="PANTHER" id="PTHR47471">
    <property type="entry name" value="GYF DOMAIN-CONTAINING PROTEIN"/>
    <property type="match status" value="1"/>
</dbReference>
<dbReference type="SMART" id="SM00444">
    <property type="entry name" value="GYF"/>
    <property type="match status" value="1"/>
</dbReference>
<dbReference type="OrthoDB" id="6415790at2759"/>
<reference evidence="4" key="1">
    <citation type="submission" date="2025-08" db="UniProtKB">
        <authorList>
            <consortium name="RefSeq"/>
        </authorList>
    </citation>
    <scope>IDENTIFICATION</scope>
</reference>
<protein>
    <submittedName>
        <fullName evidence="4">Uncharacterized protein LOC105060113 isoform X1</fullName>
    </submittedName>
</protein>
<feature type="compositionally biased region" description="Basic and acidic residues" evidence="1">
    <location>
        <begin position="74"/>
        <end position="202"/>
    </location>
</feature>
<feature type="compositionally biased region" description="Polar residues" evidence="1">
    <location>
        <begin position="1523"/>
        <end position="1532"/>
    </location>
</feature>
<feature type="region of interest" description="Disordered" evidence="1">
    <location>
        <begin position="954"/>
        <end position="987"/>
    </location>
</feature>
<dbReference type="CDD" id="cd00072">
    <property type="entry name" value="GYF"/>
    <property type="match status" value="1"/>
</dbReference>
<feature type="region of interest" description="Disordered" evidence="1">
    <location>
        <begin position="1758"/>
        <end position="1803"/>
    </location>
</feature>
<dbReference type="SUPFAM" id="SSF55277">
    <property type="entry name" value="GYF domain"/>
    <property type="match status" value="1"/>
</dbReference>
<evidence type="ECO:0000256" key="1">
    <source>
        <dbReference type="SAM" id="MobiDB-lite"/>
    </source>
</evidence>
<feature type="region of interest" description="Disordered" evidence="1">
    <location>
        <begin position="1"/>
        <end position="291"/>
    </location>
</feature>
<feature type="compositionally biased region" description="Low complexity" evidence="1">
    <location>
        <begin position="1559"/>
        <end position="1578"/>
    </location>
</feature>
<feature type="compositionally biased region" description="Basic and acidic residues" evidence="1">
    <location>
        <begin position="1767"/>
        <end position="1779"/>
    </location>
</feature>
<feature type="compositionally biased region" description="Basic and acidic residues" evidence="1">
    <location>
        <begin position="209"/>
        <end position="227"/>
    </location>
</feature>
<feature type="compositionally biased region" description="Polar residues" evidence="1">
    <location>
        <begin position="1206"/>
        <end position="1232"/>
    </location>
</feature>
<proteinExistence type="predicted"/>
<feature type="compositionally biased region" description="Polar residues" evidence="1">
    <location>
        <begin position="1242"/>
        <end position="1276"/>
    </location>
</feature>
<feature type="region of interest" description="Disordered" evidence="1">
    <location>
        <begin position="1175"/>
        <end position="1303"/>
    </location>
</feature>
<feature type="compositionally biased region" description="Polar residues" evidence="1">
    <location>
        <begin position="279"/>
        <end position="290"/>
    </location>
</feature>
<dbReference type="InParanoid" id="A0A6I9SF93"/>
<gene>
    <name evidence="4" type="primary">LOC105060113</name>
</gene>
<feature type="compositionally biased region" description="Polar residues" evidence="1">
    <location>
        <begin position="1583"/>
        <end position="1596"/>
    </location>
</feature>
<feature type="region of interest" description="Disordered" evidence="1">
    <location>
        <begin position="381"/>
        <end position="402"/>
    </location>
</feature>
<feature type="compositionally biased region" description="Polar residues" evidence="1">
    <location>
        <begin position="246"/>
        <end position="255"/>
    </location>
</feature>
<feature type="region of interest" description="Disordered" evidence="1">
    <location>
        <begin position="1437"/>
        <end position="1601"/>
    </location>
</feature>
<feature type="region of interest" description="Disordered" evidence="1">
    <location>
        <begin position="1613"/>
        <end position="1656"/>
    </location>
</feature>
<feature type="compositionally biased region" description="Polar residues" evidence="1">
    <location>
        <begin position="1287"/>
        <end position="1299"/>
    </location>
</feature>
<dbReference type="Proteomes" id="UP000504607">
    <property type="component" value="Unplaced"/>
</dbReference>
<feature type="compositionally biased region" description="Low complexity" evidence="1">
    <location>
        <begin position="1451"/>
        <end position="1461"/>
    </location>
</feature>
<dbReference type="InterPro" id="IPR035445">
    <property type="entry name" value="GYF-like_dom_sf"/>
</dbReference>
<keyword evidence="3" id="KW-1185">Reference proteome</keyword>
<evidence type="ECO:0000259" key="2">
    <source>
        <dbReference type="PROSITE" id="PS50829"/>
    </source>
</evidence>
<feature type="region of interest" description="Disordered" evidence="1">
    <location>
        <begin position="1358"/>
        <end position="1385"/>
    </location>
</feature>